<geneLocation type="plasmid" evidence="4">
    <name>pses189</name>
</geneLocation>
<dbReference type="PATRIC" id="fig|13690.10.peg.4894"/>
<name>A0A084E9K9_SPHYA</name>
<organism evidence="2 3">
    <name type="scientific">Sphingobium yanoikuyae</name>
    <name type="common">Sphingomonas yanoikuyae</name>
    <dbReference type="NCBI Taxonomy" id="13690"/>
    <lineage>
        <taxon>Bacteria</taxon>
        <taxon>Pseudomonadati</taxon>
        <taxon>Pseudomonadota</taxon>
        <taxon>Alphaproteobacteria</taxon>
        <taxon>Sphingomonadales</taxon>
        <taxon>Sphingomonadaceae</taxon>
        <taxon>Sphingobium</taxon>
    </lineage>
</organism>
<proteinExistence type="predicted"/>
<dbReference type="eggNOG" id="ENOG5033889">
    <property type="taxonomic scope" value="Bacteria"/>
</dbReference>
<evidence type="ECO:0000313" key="2">
    <source>
        <dbReference type="EMBL" id="KEZ14651.1"/>
    </source>
</evidence>
<dbReference type="AlphaFoldDB" id="A0A084E9K9"/>
<gene>
    <name evidence="1" type="ORF">BV87_26520</name>
    <name evidence="2" type="ORF">CP98_04747</name>
</gene>
<dbReference type="Proteomes" id="UP000037029">
    <property type="component" value="Plasmid pses189"/>
</dbReference>
<accession>A0A084E9K9</accession>
<dbReference type="EMBL" id="CP020927">
    <property type="protein sequence ID" value="ATP22002.1"/>
    <property type="molecule type" value="Genomic_DNA"/>
</dbReference>
<evidence type="ECO:0000313" key="1">
    <source>
        <dbReference type="EMBL" id="ATP22002.1"/>
    </source>
</evidence>
<keyword evidence="1" id="KW-0614">Plasmid</keyword>
<geneLocation type="plasmid" evidence="1">
    <name>pSES189</name>
</geneLocation>
<evidence type="ECO:0000313" key="4">
    <source>
        <dbReference type="Proteomes" id="UP000037029"/>
    </source>
</evidence>
<reference evidence="1 4" key="2">
    <citation type="submission" date="2017-04" db="EMBL/GenBank/DDBJ databases">
        <title>Characterization, genome and methylation analysis of a phthalic acid esters degrading strain Sphingobium yanoikuyae SHJ.</title>
        <authorList>
            <person name="Feng L."/>
        </authorList>
    </citation>
    <scope>NUCLEOTIDE SEQUENCE [LARGE SCALE GENOMIC DNA]</scope>
    <source>
        <strain evidence="1 4">SHJ</strain>
        <plasmid evidence="4">Plasmid pses189</plasmid>
        <plasmid evidence="1">pSES189</plasmid>
    </source>
</reference>
<dbReference type="EMBL" id="JGVR01000049">
    <property type="protein sequence ID" value="KEZ14651.1"/>
    <property type="molecule type" value="Genomic_DNA"/>
</dbReference>
<evidence type="ECO:0000313" key="3">
    <source>
        <dbReference type="Proteomes" id="UP000028534"/>
    </source>
</evidence>
<reference evidence="2 3" key="1">
    <citation type="submission" date="2014-03" db="EMBL/GenBank/DDBJ databases">
        <title>Genome sequence of Sphingobium yanoikuyae B1.</title>
        <authorList>
            <person name="Gan H.M."/>
            <person name="Gan H.Y."/>
            <person name="Savka M.A."/>
        </authorList>
    </citation>
    <scope>NUCLEOTIDE SEQUENCE [LARGE SCALE GENOMIC DNA]</scope>
    <source>
        <strain evidence="2 3">B1</strain>
    </source>
</reference>
<sequence length="213" mass="23269">MTYDVAYRFQQALDPSALTTIPATLHAVQAAITDARNAGCAIESDPAVILLVRHFHSVCASAPDIDALQEQCEAAIDRLRLVPALPTLAYRGVANDEAAKRAFHREGRVALRALADALGLPDSGYTLTARRGTLAQSGEIILHGDELRVRLSLDIVFPGEEVTYCRVRGRDDHWGDRDRRAPLINLLDPARFAARLRRELTLTPAAEPMALVA</sequence>
<protein>
    <submittedName>
        <fullName evidence="2">Uncharacterized protein</fullName>
    </submittedName>
</protein>
<dbReference type="Proteomes" id="UP000028534">
    <property type="component" value="Unassembled WGS sequence"/>
</dbReference>
<dbReference type="RefSeq" id="WP_017501047.1">
    <property type="nucleotide sequence ID" value="NZ_CP020927.1"/>
</dbReference>